<proteinExistence type="predicted"/>
<dbReference type="Proteomes" id="UP000002377">
    <property type="component" value="Chromosome"/>
</dbReference>
<dbReference type="EMBL" id="CP002028">
    <property type="protein sequence ID" value="ADG83028.1"/>
    <property type="molecule type" value="Genomic_DNA"/>
</dbReference>
<dbReference type="Pfam" id="PF16258">
    <property type="entry name" value="DUF4912"/>
    <property type="match status" value="1"/>
</dbReference>
<protein>
    <recommendedName>
        <fullName evidence="3">DUF4912 domain-containing protein</fullName>
    </recommendedName>
</protein>
<sequence>MKGERNLLSHSTDSYFPHNYNKNYLVLLIRDPYCLFAYWEFSEKQRSVLAGEYNCSWGEVPLIMRVYDVTGINFNGRNAHSYFDIAIHAMADNWYLHHMKANTSYCVDLGVITPDGRFITILRSNTVTTPRDSLADGSGLVWADLLDRSELVKVETLSSYNLFKKVNTGI</sequence>
<evidence type="ECO:0008006" key="3">
    <source>
        <dbReference type="Google" id="ProtNLM"/>
    </source>
</evidence>
<accession>D5X9C4</accession>
<gene>
    <name evidence="1" type="ordered locus">TherJR_2185</name>
</gene>
<dbReference type="KEGG" id="tjr:TherJR_2185"/>
<reference evidence="1 2" key="1">
    <citation type="submission" date="2010-05" db="EMBL/GenBank/DDBJ databases">
        <title>Complete sequence of Thermincola sp. JR.</title>
        <authorList>
            <consortium name="US DOE Joint Genome Institute"/>
            <person name="Lucas S."/>
            <person name="Copeland A."/>
            <person name="Lapidus A."/>
            <person name="Cheng J.-F."/>
            <person name="Bruce D."/>
            <person name="Goodwin L."/>
            <person name="Pitluck S."/>
            <person name="Chertkov O."/>
            <person name="Detter J.C."/>
            <person name="Han C."/>
            <person name="Tapia R."/>
            <person name="Land M."/>
            <person name="Hauser L."/>
            <person name="Kyrpides N."/>
            <person name="Mikhailova N."/>
            <person name="Hazen T.C."/>
            <person name="Woyke T."/>
        </authorList>
    </citation>
    <scope>NUCLEOTIDE SEQUENCE [LARGE SCALE GENOMIC DNA]</scope>
    <source>
        <strain evidence="1 2">JR</strain>
    </source>
</reference>
<dbReference type="AlphaFoldDB" id="D5X9C4"/>
<dbReference type="eggNOG" id="COG3330">
    <property type="taxonomic scope" value="Bacteria"/>
</dbReference>
<dbReference type="STRING" id="635013.TherJR_2185"/>
<evidence type="ECO:0000313" key="1">
    <source>
        <dbReference type="EMBL" id="ADG83028.1"/>
    </source>
</evidence>
<evidence type="ECO:0000313" key="2">
    <source>
        <dbReference type="Proteomes" id="UP000002377"/>
    </source>
</evidence>
<dbReference type="HOGENOM" id="CLU_109705_0_0_9"/>
<keyword evidence="2" id="KW-1185">Reference proteome</keyword>
<dbReference type="InterPro" id="IPR032585">
    <property type="entry name" value="DUF4912"/>
</dbReference>
<name>D5X9C4_THEPJ</name>
<organism evidence="1 2">
    <name type="scientific">Thermincola potens (strain JR)</name>
    <dbReference type="NCBI Taxonomy" id="635013"/>
    <lineage>
        <taxon>Bacteria</taxon>
        <taxon>Bacillati</taxon>
        <taxon>Bacillota</taxon>
        <taxon>Clostridia</taxon>
        <taxon>Eubacteriales</taxon>
        <taxon>Thermincolaceae</taxon>
        <taxon>Thermincola</taxon>
    </lineage>
</organism>